<dbReference type="KEGG" id="cput:CONPUDRAFT_91343"/>
<feature type="compositionally biased region" description="Acidic residues" evidence="1">
    <location>
        <begin position="31"/>
        <end position="53"/>
    </location>
</feature>
<evidence type="ECO:0000256" key="1">
    <source>
        <dbReference type="SAM" id="MobiDB-lite"/>
    </source>
</evidence>
<protein>
    <submittedName>
        <fullName evidence="2">Uncharacterized protein</fullName>
    </submittedName>
</protein>
<gene>
    <name evidence="2" type="ORF">CONPUDRAFT_91343</name>
</gene>
<sequence length="379" mass="41812">MGKVTVFCVISGCTPESANNLSGYTDYYADNYEDELDEDAEANQLDRDEEDDSEGKLGPLVSQAIRELADDDEDVNDVTVIGDFAKASQQDTGGRIPKDEALKAPDSAITARRHCKAGGDWEFGSVDAPEKGDYLVSFGVLIMVEDFALPILYLATRGRMTPQRLWRLAMNQGHSDFSGAGSSGLDDVDYGEINDEREQFPLPIPNMKCREVKALEELGDVQAIKDAIAHRGGYWMWMRADRFPLDGEQSAPSVASPDVPPSVPNAPTIEKLPLELFHMIVLSGPITSLLALASTSRTMRSILLGSEANRNTLATAWIARNAPWFTPATSDLEPEYEMHKVQDAWAYLQRCCRSASMRNRARIWKVAESIEDVAEQNGV</sequence>
<dbReference type="RefSeq" id="XP_007770732.1">
    <property type="nucleotide sequence ID" value="XM_007772542.1"/>
</dbReference>
<evidence type="ECO:0000313" key="3">
    <source>
        <dbReference type="Proteomes" id="UP000053558"/>
    </source>
</evidence>
<keyword evidence="3" id="KW-1185">Reference proteome</keyword>
<reference evidence="3" key="1">
    <citation type="journal article" date="2012" name="Science">
        <title>The Paleozoic origin of enzymatic lignin decomposition reconstructed from 31 fungal genomes.</title>
        <authorList>
            <person name="Floudas D."/>
            <person name="Binder M."/>
            <person name="Riley R."/>
            <person name="Barry K."/>
            <person name="Blanchette R.A."/>
            <person name="Henrissat B."/>
            <person name="Martinez A.T."/>
            <person name="Otillar R."/>
            <person name="Spatafora J.W."/>
            <person name="Yadav J.S."/>
            <person name="Aerts A."/>
            <person name="Benoit I."/>
            <person name="Boyd A."/>
            <person name="Carlson A."/>
            <person name="Copeland A."/>
            <person name="Coutinho P.M."/>
            <person name="de Vries R.P."/>
            <person name="Ferreira P."/>
            <person name="Findley K."/>
            <person name="Foster B."/>
            <person name="Gaskell J."/>
            <person name="Glotzer D."/>
            <person name="Gorecki P."/>
            <person name="Heitman J."/>
            <person name="Hesse C."/>
            <person name="Hori C."/>
            <person name="Igarashi K."/>
            <person name="Jurgens J.A."/>
            <person name="Kallen N."/>
            <person name="Kersten P."/>
            <person name="Kohler A."/>
            <person name="Kuees U."/>
            <person name="Kumar T.K.A."/>
            <person name="Kuo A."/>
            <person name="LaButti K."/>
            <person name="Larrondo L.F."/>
            <person name="Lindquist E."/>
            <person name="Ling A."/>
            <person name="Lombard V."/>
            <person name="Lucas S."/>
            <person name="Lundell T."/>
            <person name="Martin R."/>
            <person name="McLaughlin D.J."/>
            <person name="Morgenstern I."/>
            <person name="Morin E."/>
            <person name="Murat C."/>
            <person name="Nagy L.G."/>
            <person name="Nolan M."/>
            <person name="Ohm R.A."/>
            <person name="Patyshakuliyeva A."/>
            <person name="Rokas A."/>
            <person name="Ruiz-Duenas F.J."/>
            <person name="Sabat G."/>
            <person name="Salamov A."/>
            <person name="Samejima M."/>
            <person name="Schmutz J."/>
            <person name="Slot J.C."/>
            <person name="St John F."/>
            <person name="Stenlid J."/>
            <person name="Sun H."/>
            <person name="Sun S."/>
            <person name="Syed K."/>
            <person name="Tsang A."/>
            <person name="Wiebenga A."/>
            <person name="Young D."/>
            <person name="Pisabarro A."/>
            <person name="Eastwood D.C."/>
            <person name="Martin F."/>
            <person name="Cullen D."/>
            <person name="Grigoriev I.V."/>
            <person name="Hibbett D.S."/>
        </authorList>
    </citation>
    <scope>NUCLEOTIDE SEQUENCE [LARGE SCALE GENOMIC DNA]</scope>
    <source>
        <strain evidence="3">RWD-64-598 SS2</strain>
    </source>
</reference>
<name>A0A5M3MIQ7_CONPW</name>
<dbReference type="GeneID" id="19211450"/>
<dbReference type="Proteomes" id="UP000053558">
    <property type="component" value="Unassembled WGS sequence"/>
</dbReference>
<accession>A0A5M3MIQ7</accession>
<organism evidence="2 3">
    <name type="scientific">Coniophora puteana (strain RWD-64-598)</name>
    <name type="common">Brown rot fungus</name>
    <dbReference type="NCBI Taxonomy" id="741705"/>
    <lineage>
        <taxon>Eukaryota</taxon>
        <taxon>Fungi</taxon>
        <taxon>Dikarya</taxon>
        <taxon>Basidiomycota</taxon>
        <taxon>Agaricomycotina</taxon>
        <taxon>Agaricomycetes</taxon>
        <taxon>Agaricomycetidae</taxon>
        <taxon>Boletales</taxon>
        <taxon>Coniophorineae</taxon>
        <taxon>Coniophoraceae</taxon>
        <taxon>Coniophora</taxon>
    </lineage>
</organism>
<proteinExistence type="predicted"/>
<evidence type="ECO:0000313" key="2">
    <source>
        <dbReference type="EMBL" id="EIW78993.1"/>
    </source>
</evidence>
<dbReference type="EMBL" id="JH711581">
    <property type="protein sequence ID" value="EIW78993.1"/>
    <property type="molecule type" value="Genomic_DNA"/>
</dbReference>
<dbReference type="AlphaFoldDB" id="A0A5M3MIQ7"/>
<feature type="region of interest" description="Disordered" evidence="1">
    <location>
        <begin position="30"/>
        <end position="59"/>
    </location>
</feature>
<comment type="caution">
    <text evidence="2">The sequence shown here is derived from an EMBL/GenBank/DDBJ whole genome shotgun (WGS) entry which is preliminary data.</text>
</comment>
<dbReference type="OrthoDB" id="3055280at2759"/>